<dbReference type="EMBL" id="CVLB01000001">
    <property type="protein sequence ID" value="CRF32307.1"/>
    <property type="molecule type" value="Genomic_DNA"/>
</dbReference>
<name>A0A0G4K4W9_9SPIR</name>
<keyword evidence="1" id="KW-0175">Coiled coil</keyword>
<protein>
    <submittedName>
        <fullName evidence="2">Uncharacterized protein</fullName>
    </submittedName>
</protein>
<evidence type="ECO:0000313" key="2">
    <source>
        <dbReference type="EMBL" id="CRF32307.1"/>
    </source>
</evidence>
<organism evidence="2 3">
    <name type="scientific">Brachyspira suanatina</name>
    <dbReference type="NCBI Taxonomy" id="381802"/>
    <lineage>
        <taxon>Bacteria</taxon>
        <taxon>Pseudomonadati</taxon>
        <taxon>Spirochaetota</taxon>
        <taxon>Spirochaetia</taxon>
        <taxon>Brachyspirales</taxon>
        <taxon>Brachyspiraceae</taxon>
        <taxon>Brachyspira</taxon>
    </lineage>
</organism>
<evidence type="ECO:0000313" key="3">
    <source>
        <dbReference type="Proteomes" id="UP000043763"/>
    </source>
</evidence>
<dbReference type="AlphaFoldDB" id="A0A0G4K4W9"/>
<gene>
    <name evidence="2" type="ORF">BRSU_0708</name>
</gene>
<evidence type="ECO:0000256" key="1">
    <source>
        <dbReference type="SAM" id="Coils"/>
    </source>
</evidence>
<dbReference type="Proteomes" id="UP000043763">
    <property type="component" value="Unassembled WGS sequence"/>
</dbReference>
<reference evidence="3" key="1">
    <citation type="submission" date="2015-04" db="EMBL/GenBank/DDBJ databases">
        <authorList>
            <person name="Mushtaq Mamoona"/>
        </authorList>
    </citation>
    <scope>NUCLEOTIDE SEQUENCE [LARGE SCALE GENOMIC DNA]</scope>
    <source>
        <strain evidence="3">AN4859/03</strain>
    </source>
</reference>
<accession>A0A0G4K4W9</accession>
<feature type="coiled-coil region" evidence="1">
    <location>
        <begin position="62"/>
        <end position="89"/>
    </location>
</feature>
<keyword evidence="3" id="KW-1185">Reference proteome</keyword>
<dbReference type="RefSeq" id="WP_048593811.1">
    <property type="nucleotide sequence ID" value="NZ_CVLB01000001.1"/>
</dbReference>
<dbReference type="OrthoDB" id="306227at2"/>
<sequence>MASLSDKEINATLTKIRTEYEQGAEKYGSRIYNVNSFNDRYREALQNRQDLSNFLIVEIKILEDIKTTLRDRELERQRKKAEEEKAKENSFMSKVDNMIEKFKSATEKYPLEDMNPKADQEICHLYGAFKELYNCFSVIRFFSCGPASDYVVETAIKDYDNQFQKFIIPIGENKVPQIFSDYVFALNNGDNSSRAEQFILKESGFFLHAFIEKMNNIKQLALKASSDGEIVLPDYLNVQSPRVYKFFKGKTKEEMYDATIAYANAMINDFRLQSFKKDAR</sequence>
<proteinExistence type="predicted"/>